<dbReference type="OrthoDB" id="9800571at2"/>
<dbReference type="AlphaFoldDB" id="A0A140LA56"/>
<gene>
    <name evidence="1" type="ORF">AN618_11590</name>
</gene>
<dbReference type="Pfam" id="PF11007">
    <property type="entry name" value="CotJA"/>
    <property type="match status" value="1"/>
</dbReference>
<organism evidence="1 2">
    <name type="scientific">Fervidicola ferrireducens</name>
    <dbReference type="NCBI Taxonomy" id="520764"/>
    <lineage>
        <taxon>Bacteria</taxon>
        <taxon>Bacillati</taxon>
        <taxon>Bacillota</taxon>
        <taxon>Clostridia</taxon>
        <taxon>Thermosediminibacterales</taxon>
        <taxon>Thermosediminibacteraceae</taxon>
        <taxon>Fervidicola</taxon>
    </lineage>
</organism>
<name>A0A140LA56_9FIRM</name>
<dbReference type="RefSeq" id="WP_083515077.1">
    <property type="nucleotide sequence ID" value="NZ_LOED01000011.1"/>
</dbReference>
<protein>
    <recommendedName>
        <fullName evidence="3">Spore coat associated protein JA (CotJA)</fullName>
    </recommendedName>
</protein>
<proteinExistence type="predicted"/>
<keyword evidence="2" id="KW-1185">Reference proteome</keyword>
<dbReference type="Proteomes" id="UP000070427">
    <property type="component" value="Unassembled WGS sequence"/>
</dbReference>
<dbReference type="InParanoid" id="A0A140LA56"/>
<dbReference type="InterPro" id="IPR020256">
    <property type="entry name" value="Spore_coat_CotJA"/>
</dbReference>
<evidence type="ECO:0000313" key="1">
    <source>
        <dbReference type="EMBL" id="KXG77431.1"/>
    </source>
</evidence>
<reference evidence="1 2" key="1">
    <citation type="submission" date="2015-12" db="EMBL/GenBank/DDBJ databases">
        <title>Draft genome sequnece of Fervidicola ferrireducens strain Y170.</title>
        <authorList>
            <person name="Patel B.K."/>
        </authorList>
    </citation>
    <scope>NUCLEOTIDE SEQUENCE [LARGE SCALE GENOMIC DNA]</scope>
    <source>
        <strain evidence="1 2">Y170</strain>
    </source>
</reference>
<comment type="caution">
    <text evidence="1">The sequence shown here is derived from an EMBL/GenBank/DDBJ whole genome shotgun (WGS) entry which is preliminary data.</text>
</comment>
<accession>A0A140LA56</accession>
<dbReference type="EMBL" id="LOED01000011">
    <property type="protein sequence ID" value="KXG77431.1"/>
    <property type="molecule type" value="Genomic_DNA"/>
</dbReference>
<dbReference type="STRING" id="520764.AN618_11590"/>
<evidence type="ECO:0008006" key="3">
    <source>
        <dbReference type="Google" id="ProtNLM"/>
    </source>
</evidence>
<evidence type="ECO:0000313" key="2">
    <source>
        <dbReference type="Proteomes" id="UP000070427"/>
    </source>
</evidence>
<sequence>MTRAENMSKGYQGGMRLAEVYIPIQTYGETFDLKNALMYGTIFPELYRPYRPVHRNPQ</sequence>